<reference evidence="1 2" key="1">
    <citation type="journal article" date="2007" name="Science">
        <title>The Chlamydomonas genome reveals the evolution of key animal and plant functions.</title>
        <authorList>
            <person name="Merchant S.S."/>
            <person name="Prochnik S.E."/>
            <person name="Vallon O."/>
            <person name="Harris E.H."/>
            <person name="Karpowicz S.J."/>
            <person name="Witman G.B."/>
            <person name="Terry A."/>
            <person name="Salamov A."/>
            <person name="Fritz-Laylin L.K."/>
            <person name="Marechal-Drouard L."/>
            <person name="Marshall W.F."/>
            <person name="Qu L.H."/>
            <person name="Nelson D.R."/>
            <person name="Sanderfoot A.A."/>
            <person name="Spalding M.H."/>
            <person name="Kapitonov V.V."/>
            <person name="Ren Q."/>
            <person name="Ferris P."/>
            <person name="Lindquist E."/>
            <person name="Shapiro H."/>
            <person name="Lucas S.M."/>
            <person name="Grimwood J."/>
            <person name="Schmutz J."/>
            <person name="Cardol P."/>
            <person name="Cerutti H."/>
            <person name="Chanfreau G."/>
            <person name="Chen C.L."/>
            <person name="Cognat V."/>
            <person name="Croft M.T."/>
            <person name="Dent R."/>
            <person name="Dutcher S."/>
            <person name="Fernandez E."/>
            <person name="Fukuzawa H."/>
            <person name="Gonzalez-Ballester D."/>
            <person name="Gonzalez-Halphen D."/>
            <person name="Hallmann A."/>
            <person name="Hanikenne M."/>
            <person name="Hippler M."/>
            <person name="Inwood W."/>
            <person name="Jabbari K."/>
            <person name="Kalanon M."/>
            <person name="Kuras R."/>
            <person name="Lefebvre P.A."/>
            <person name="Lemaire S.D."/>
            <person name="Lobanov A.V."/>
            <person name="Lohr M."/>
            <person name="Manuell A."/>
            <person name="Meier I."/>
            <person name="Mets L."/>
            <person name="Mittag M."/>
            <person name="Mittelmeier T."/>
            <person name="Moroney J.V."/>
            <person name="Moseley J."/>
            <person name="Napoli C."/>
            <person name="Nedelcu A.M."/>
            <person name="Niyogi K."/>
            <person name="Novoselov S.V."/>
            <person name="Paulsen I.T."/>
            <person name="Pazour G."/>
            <person name="Purton S."/>
            <person name="Ral J.P."/>
            <person name="Riano-Pachon D.M."/>
            <person name="Riekhof W."/>
            <person name="Rymarquis L."/>
            <person name="Schroda M."/>
            <person name="Stern D."/>
            <person name="Umen J."/>
            <person name="Willows R."/>
            <person name="Wilson N."/>
            <person name="Zimmer S.L."/>
            <person name="Allmer J."/>
            <person name="Balk J."/>
            <person name="Bisova K."/>
            <person name="Chen C.J."/>
            <person name="Elias M."/>
            <person name="Gendler K."/>
            <person name="Hauser C."/>
            <person name="Lamb M.R."/>
            <person name="Ledford H."/>
            <person name="Long J.C."/>
            <person name="Minagawa J."/>
            <person name="Page M.D."/>
            <person name="Pan J."/>
            <person name="Pootakham W."/>
            <person name="Roje S."/>
            <person name="Rose A."/>
            <person name="Stahlberg E."/>
            <person name="Terauchi A.M."/>
            <person name="Yang P."/>
            <person name="Ball S."/>
            <person name="Bowler C."/>
            <person name="Dieckmann C.L."/>
            <person name="Gladyshev V.N."/>
            <person name="Green P."/>
            <person name="Jorgensen R."/>
            <person name="Mayfield S."/>
            <person name="Mueller-Roeber B."/>
            <person name="Rajamani S."/>
            <person name="Sayre R.T."/>
            <person name="Brokstein P."/>
            <person name="Dubchak I."/>
            <person name="Goodstein D."/>
            <person name="Hornick L."/>
            <person name="Huang Y.W."/>
            <person name="Jhaveri J."/>
            <person name="Luo Y."/>
            <person name="Martinez D."/>
            <person name="Ngau W.C."/>
            <person name="Otillar B."/>
            <person name="Poliakov A."/>
            <person name="Porter A."/>
            <person name="Szajkowski L."/>
            <person name="Werner G."/>
            <person name="Zhou K."/>
            <person name="Grigoriev I.V."/>
            <person name="Rokhsar D.S."/>
            <person name="Grossman A.R."/>
        </authorList>
    </citation>
    <scope>NUCLEOTIDE SEQUENCE [LARGE SCALE GENOMIC DNA]</scope>
    <source>
        <strain evidence="2">CC-503</strain>
    </source>
</reference>
<dbReference type="GeneID" id="66054178"/>
<evidence type="ECO:0000313" key="2">
    <source>
        <dbReference type="Proteomes" id="UP000006906"/>
    </source>
</evidence>
<dbReference type="Proteomes" id="UP000006906">
    <property type="component" value="Chromosome 7"/>
</dbReference>
<protein>
    <submittedName>
        <fullName evidence="1">Uncharacterized protein</fullName>
    </submittedName>
</protein>
<dbReference type="RefSeq" id="XP_042923040.1">
    <property type="nucleotide sequence ID" value="XM_043064472.1"/>
</dbReference>
<gene>
    <name evidence="1" type="ORF">CHLRE_07g346525v5</name>
</gene>
<dbReference type="Gramene" id="PNW81205">
    <property type="protein sequence ID" value="PNW81205"/>
    <property type="gene ID" value="CHLRE_07g346525v5"/>
</dbReference>
<proteinExistence type="predicted"/>
<name>A0A2K3DKZ5_CHLRE</name>
<dbReference type="InParanoid" id="A0A2K3DKZ5"/>
<evidence type="ECO:0000313" key="1">
    <source>
        <dbReference type="EMBL" id="PNW81205.1"/>
    </source>
</evidence>
<keyword evidence="2" id="KW-1185">Reference proteome</keyword>
<sequence>MSISVLSAAPYDEIRVSTGAELVAALAKQTGPSRILLSSDVVTLSNRLFTTYPTPLIVRWNVTVAGRQDRWPILDLGYVQGRAGVLLAKDVWFGLEDVLLVNFTDGRNAGSGVQLFAPLRGGGEQAVQAQVRGATVDPYCFPHATTK</sequence>
<dbReference type="KEGG" id="cre:CHLRE_07g346525v5"/>
<dbReference type="EMBL" id="CM008968">
    <property type="protein sequence ID" value="PNW81205.1"/>
    <property type="molecule type" value="Genomic_DNA"/>
</dbReference>
<organism evidence="1 2">
    <name type="scientific">Chlamydomonas reinhardtii</name>
    <name type="common">Chlamydomonas smithii</name>
    <dbReference type="NCBI Taxonomy" id="3055"/>
    <lineage>
        <taxon>Eukaryota</taxon>
        <taxon>Viridiplantae</taxon>
        <taxon>Chlorophyta</taxon>
        <taxon>core chlorophytes</taxon>
        <taxon>Chlorophyceae</taxon>
        <taxon>CS clade</taxon>
        <taxon>Chlamydomonadales</taxon>
        <taxon>Chlamydomonadaceae</taxon>
        <taxon>Chlamydomonas</taxon>
    </lineage>
</organism>
<dbReference type="AlphaFoldDB" id="A0A2K3DKZ5"/>
<dbReference type="ExpressionAtlas" id="A0A2K3DKZ5">
    <property type="expression patterns" value="baseline"/>
</dbReference>
<accession>A0A2K3DKZ5</accession>